<reference evidence="3 4" key="1">
    <citation type="submission" date="2016-11" db="EMBL/GenBank/DDBJ databases">
        <authorList>
            <person name="Jaros S."/>
            <person name="Januszkiewicz K."/>
            <person name="Wedrychowicz H."/>
        </authorList>
    </citation>
    <scope>NUCLEOTIDE SEQUENCE [LARGE SCALE GENOMIC DNA]</scope>
    <source>
        <strain evidence="3 4">DSM 21986</strain>
    </source>
</reference>
<evidence type="ECO:0000313" key="3">
    <source>
        <dbReference type="EMBL" id="SHG28389.1"/>
    </source>
</evidence>
<dbReference type="AlphaFoldDB" id="A0A1M5IK04"/>
<evidence type="ECO:0000313" key="4">
    <source>
        <dbReference type="Proteomes" id="UP000184041"/>
    </source>
</evidence>
<dbReference type="GO" id="GO:0005829">
    <property type="term" value="C:cytosol"/>
    <property type="evidence" value="ECO:0007669"/>
    <property type="project" value="TreeGrafter"/>
</dbReference>
<proteinExistence type="inferred from homology"/>
<accession>A0A1M5IK04</accession>
<comment type="function">
    <text evidence="1">Catalyzes an amino-pyrimidine hydrolysis reaction at the C5' of the pyrimidine moiety of thiamine compounds, a reaction that is part of a thiamine salvage pathway.</text>
</comment>
<dbReference type="PANTHER" id="PTHR43198:SF2">
    <property type="entry name" value="SI:CH1073-67J19.1-RELATED"/>
    <property type="match status" value="1"/>
</dbReference>
<dbReference type="RefSeq" id="WP_073067460.1">
    <property type="nucleotide sequence ID" value="NZ_FQUS01000023.1"/>
</dbReference>
<dbReference type="SUPFAM" id="SSF48613">
    <property type="entry name" value="Heme oxygenase-like"/>
    <property type="match status" value="1"/>
</dbReference>
<evidence type="ECO:0000256" key="1">
    <source>
        <dbReference type="RuleBase" id="RU363093"/>
    </source>
</evidence>
<keyword evidence="1" id="KW-0378">Hydrolase</keyword>
<dbReference type="EC" id="3.5.99.2" evidence="1"/>
<dbReference type="PANTHER" id="PTHR43198">
    <property type="entry name" value="BIFUNCTIONAL TH2 PROTEIN"/>
    <property type="match status" value="1"/>
</dbReference>
<comment type="similarity">
    <text evidence="1">Belongs to the TenA family.</text>
</comment>
<feature type="domain" description="Thiaminase-2/PQQC" evidence="2">
    <location>
        <begin position="8"/>
        <end position="210"/>
    </location>
</feature>
<name>A0A1M5IK04_9BACT</name>
<organism evidence="3 4">
    <name type="scientific">Fodinibius roseus</name>
    <dbReference type="NCBI Taxonomy" id="1194090"/>
    <lineage>
        <taxon>Bacteria</taxon>
        <taxon>Pseudomonadati</taxon>
        <taxon>Balneolota</taxon>
        <taxon>Balneolia</taxon>
        <taxon>Balneolales</taxon>
        <taxon>Balneolaceae</taxon>
        <taxon>Fodinibius</taxon>
    </lineage>
</organism>
<gene>
    <name evidence="3" type="ORF">SAMN05443144_12367</name>
</gene>
<dbReference type="InterPro" id="IPR027574">
    <property type="entry name" value="Thiaminase_II"/>
</dbReference>
<dbReference type="CDD" id="cd19365">
    <property type="entry name" value="TenA_C-like"/>
    <property type="match status" value="1"/>
</dbReference>
<dbReference type="GO" id="GO:0050334">
    <property type="term" value="F:thiaminase activity"/>
    <property type="evidence" value="ECO:0007669"/>
    <property type="project" value="UniProtKB-EC"/>
</dbReference>
<protein>
    <recommendedName>
        <fullName evidence="1">Aminopyrimidine aminohydrolase</fullName>
        <ecNumber evidence="1">3.5.99.2</ecNumber>
    </recommendedName>
</protein>
<dbReference type="NCBIfam" id="TIGR04306">
    <property type="entry name" value="salvage_TenA"/>
    <property type="match status" value="1"/>
</dbReference>
<dbReference type="EMBL" id="FQUS01000023">
    <property type="protein sequence ID" value="SHG28389.1"/>
    <property type="molecule type" value="Genomic_DNA"/>
</dbReference>
<dbReference type="STRING" id="1194090.SAMN05443144_12367"/>
<sequence>MTFTDQLWSEIEPIYDAIMELPFIRELTEGTLPEEVFLFYLKQDTLYLADFSRTLSLAGVRSDRYDHMNSFFQYAANVAVVEGELHQDYYEQYGVEMEAEKSPSCFAYTNFLLSTAATKDNVVTIAALLPCFWIYREVGLEIYEEASADNPYREWIDTYAGDEFNEGVDRAITITDAVAEQEPEHRLGEMTEAFVKSTELEWMFWKSAYEQEQWPFEEAYGFEE</sequence>
<dbReference type="InterPro" id="IPR004305">
    <property type="entry name" value="Thiaminase-2/PQQC"/>
</dbReference>
<comment type="catalytic activity">
    <reaction evidence="1">
        <text>thiamine + H2O = 5-(2-hydroxyethyl)-4-methylthiazole + 4-amino-5-hydroxymethyl-2-methylpyrimidine + H(+)</text>
        <dbReference type="Rhea" id="RHEA:17509"/>
        <dbReference type="ChEBI" id="CHEBI:15377"/>
        <dbReference type="ChEBI" id="CHEBI:15378"/>
        <dbReference type="ChEBI" id="CHEBI:16892"/>
        <dbReference type="ChEBI" id="CHEBI:17957"/>
        <dbReference type="ChEBI" id="CHEBI:18385"/>
        <dbReference type="EC" id="3.5.99.2"/>
    </reaction>
</comment>
<dbReference type="Gene3D" id="1.20.910.10">
    <property type="entry name" value="Heme oxygenase-like"/>
    <property type="match status" value="1"/>
</dbReference>
<dbReference type="InterPro" id="IPR050967">
    <property type="entry name" value="Thiamine_Salvage_TenA"/>
</dbReference>
<keyword evidence="4" id="KW-1185">Reference proteome</keyword>
<dbReference type="InterPro" id="IPR016084">
    <property type="entry name" value="Haem_Oase-like_multi-hlx"/>
</dbReference>
<keyword evidence="1" id="KW-0784">Thiamine biosynthesis</keyword>
<dbReference type="OrthoDB" id="34166at2"/>
<dbReference type="Proteomes" id="UP000184041">
    <property type="component" value="Unassembled WGS sequence"/>
</dbReference>
<comment type="pathway">
    <text evidence="1">Cofactor biosynthesis; thiamine diphosphate biosynthesis.</text>
</comment>
<comment type="catalytic activity">
    <reaction evidence="1">
        <text>4-amino-5-aminomethyl-2-methylpyrimidine + H2O = 4-amino-5-hydroxymethyl-2-methylpyrimidine + NH4(+)</text>
        <dbReference type="Rhea" id="RHEA:31799"/>
        <dbReference type="ChEBI" id="CHEBI:15377"/>
        <dbReference type="ChEBI" id="CHEBI:16892"/>
        <dbReference type="ChEBI" id="CHEBI:28938"/>
        <dbReference type="ChEBI" id="CHEBI:63416"/>
        <dbReference type="EC" id="3.5.99.2"/>
    </reaction>
</comment>
<dbReference type="Pfam" id="PF03070">
    <property type="entry name" value="TENA_THI-4"/>
    <property type="match status" value="1"/>
</dbReference>
<evidence type="ECO:0000259" key="2">
    <source>
        <dbReference type="Pfam" id="PF03070"/>
    </source>
</evidence>
<dbReference type="GO" id="GO:0009228">
    <property type="term" value="P:thiamine biosynthetic process"/>
    <property type="evidence" value="ECO:0007669"/>
    <property type="project" value="UniProtKB-KW"/>
</dbReference>
<dbReference type="UniPathway" id="UPA00060"/>
<dbReference type="GO" id="GO:0009229">
    <property type="term" value="P:thiamine diphosphate biosynthetic process"/>
    <property type="evidence" value="ECO:0007669"/>
    <property type="project" value="UniProtKB-UniPathway"/>
</dbReference>